<feature type="compositionally biased region" description="Low complexity" evidence="1">
    <location>
        <begin position="23"/>
        <end position="38"/>
    </location>
</feature>
<evidence type="ECO:0000313" key="3">
    <source>
        <dbReference type="Proteomes" id="UP000309340"/>
    </source>
</evidence>
<dbReference type="Proteomes" id="UP000309340">
    <property type="component" value="Unassembled WGS sequence"/>
</dbReference>
<comment type="caution">
    <text evidence="2">The sequence shown here is derived from an EMBL/GenBank/DDBJ whole genome shotgun (WGS) entry which is preliminary data.</text>
</comment>
<reference evidence="2 3" key="1">
    <citation type="submission" date="2017-03" db="EMBL/GenBank/DDBJ databases">
        <title>Genomes of endolithic fungi from Antarctica.</title>
        <authorList>
            <person name="Coleine C."/>
            <person name="Masonjones S."/>
            <person name="Stajich J.E."/>
        </authorList>
    </citation>
    <scope>NUCLEOTIDE SEQUENCE [LARGE SCALE GENOMIC DNA]</scope>
    <source>
        <strain evidence="2 3">CCFEE 5184</strain>
    </source>
</reference>
<proteinExistence type="predicted"/>
<dbReference type="AlphaFoldDB" id="A0A4U0WJM0"/>
<evidence type="ECO:0000313" key="2">
    <source>
        <dbReference type="EMBL" id="TKA63051.1"/>
    </source>
</evidence>
<dbReference type="STRING" id="329884.A0A4U0WJM0"/>
<dbReference type="OrthoDB" id="2555634at2759"/>
<keyword evidence="3" id="KW-1185">Reference proteome</keyword>
<gene>
    <name evidence="2" type="ORF">B0A55_12227</name>
</gene>
<feature type="non-terminal residue" evidence="2">
    <location>
        <position position="114"/>
    </location>
</feature>
<accession>A0A4U0WJM0</accession>
<organism evidence="2 3">
    <name type="scientific">Friedmanniomyces simplex</name>
    <dbReference type="NCBI Taxonomy" id="329884"/>
    <lineage>
        <taxon>Eukaryota</taxon>
        <taxon>Fungi</taxon>
        <taxon>Dikarya</taxon>
        <taxon>Ascomycota</taxon>
        <taxon>Pezizomycotina</taxon>
        <taxon>Dothideomycetes</taxon>
        <taxon>Dothideomycetidae</taxon>
        <taxon>Mycosphaerellales</taxon>
        <taxon>Teratosphaeriaceae</taxon>
        <taxon>Friedmanniomyces</taxon>
    </lineage>
</organism>
<evidence type="ECO:0000256" key="1">
    <source>
        <dbReference type="SAM" id="MobiDB-lite"/>
    </source>
</evidence>
<sequence length="114" mass="11711">MALVAYSDSEGSDTETLVPAPKPTATAQTAATSKPTAPFQKTEARKIKVALPTLKAEADKQAQDEADPPPAKRARTAGAFGGFNSLLPAPKRTAAQATGLKKGVSLKTSSEAAF</sequence>
<feature type="region of interest" description="Disordered" evidence="1">
    <location>
        <begin position="1"/>
        <end position="114"/>
    </location>
</feature>
<dbReference type="EMBL" id="NAJQ01000991">
    <property type="protein sequence ID" value="TKA63051.1"/>
    <property type="molecule type" value="Genomic_DNA"/>
</dbReference>
<protein>
    <submittedName>
        <fullName evidence="2">Uncharacterized protein</fullName>
    </submittedName>
</protein>
<name>A0A4U0WJM0_9PEZI</name>